<dbReference type="EMBL" id="MSKM01000001">
    <property type="protein sequence ID" value="OLO55976.1"/>
    <property type="molecule type" value="Genomic_DNA"/>
</dbReference>
<gene>
    <name evidence="1" type="ORF">BKH27_00255</name>
</gene>
<reference evidence="1 2" key="1">
    <citation type="submission" date="2016-12" db="EMBL/GenBank/DDBJ databases">
        <title>Genomic comparison of strains in the 'Actinomyces naeslundii' group.</title>
        <authorList>
            <person name="Mughal S.R."/>
            <person name="Do T."/>
            <person name="Gilbert S.C."/>
            <person name="Witherden E.A."/>
            <person name="Didelot X."/>
            <person name="Beighton D."/>
        </authorList>
    </citation>
    <scope>NUCLEOTIDE SEQUENCE [LARGE SCALE GENOMIC DNA]</scope>
    <source>
        <strain evidence="1 2">MMRCO6-1</strain>
    </source>
</reference>
<sequence>MNRLLSVLKEGWAEVRRDLRRTRDDQNLYVPGSLEEADRELRRAWAALVLAVIGDEVIHR</sequence>
<protein>
    <submittedName>
        <fullName evidence="1">Uncharacterized protein</fullName>
    </submittedName>
</protein>
<comment type="caution">
    <text evidence="1">The sequence shown here is derived from an EMBL/GenBank/DDBJ whole genome shotgun (WGS) entry which is preliminary data.</text>
</comment>
<dbReference type="Proteomes" id="UP000185772">
    <property type="component" value="Unassembled WGS sequence"/>
</dbReference>
<evidence type="ECO:0000313" key="1">
    <source>
        <dbReference type="EMBL" id="OLO55976.1"/>
    </source>
</evidence>
<dbReference type="RefSeq" id="WP_070659828.1">
    <property type="nucleotide sequence ID" value="NZ_MSKM01000001.1"/>
</dbReference>
<dbReference type="AlphaFoldDB" id="A0A1Q8W322"/>
<proteinExistence type="predicted"/>
<evidence type="ECO:0000313" key="2">
    <source>
        <dbReference type="Proteomes" id="UP000185772"/>
    </source>
</evidence>
<name>A0A1Q8W322_9ACTO</name>
<organism evidence="1 2">
    <name type="scientific">Actinomyces oris</name>
    <dbReference type="NCBI Taxonomy" id="544580"/>
    <lineage>
        <taxon>Bacteria</taxon>
        <taxon>Bacillati</taxon>
        <taxon>Actinomycetota</taxon>
        <taxon>Actinomycetes</taxon>
        <taxon>Actinomycetales</taxon>
        <taxon>Actinomycetaceae</taxon>
        <taxon>Actinomyces</taxon>
    </lineage>
</organism>
<accession>A0A1Q8W322</accession>